<dbReference type="OrthoDB" id="290449at2"/>
<feature type="transmembrane region" description="Helical" evidence="1">
    <location>
        <begin position="12"/>
        <end position="32"/>
    </location>
</feature>
<organism evidence="3 4">
    <name type="scientific">Polystyrenella longa</name>
    <dbReference type="NCBI Taxonomy" id="2528007"/>
    <lineage>
        <taxon>Bacteria</taxon>
        <taxon>Pseudomonadati</taxon>
        <taxon>Planctomycetota</taxon>
        <taxon>Planctomycetia</taxon>
        <taxon>Planctomycetales</taxon>
        <taxon>Planctomycetaceae</taxon>
        <taxon>Polystyrenella</taxon>
    </lineage>
</organism>
<accession>A0A518CKZ7</accession>
<name>A0A518CKZ7_9PLAN</name>
<dbReference type="Pfam" id="PF12158">
    <property type="entry name" value="DUF3592"/>
    <property type="match status" value="2"/>
</dbReference>
<dbReference type="RefSeq" id="WP_144994874.1">
    <property type="nucleotide sequence ID" value="NZ_CP036281.1"/>
</dbReference>
<proteinExistence type="predicted"/>
<feature type="domain" description="DUF3592" evidence="2">
    <location>
        <begin position="216"/>
        <end position="299"/>
    </location>
</feature>
<dbReference type="EMBL" id="CP036281">
    <property type="protein sequence ID" value="QDU79905.1"/>
    <property type="molecule type" value="Genomic_DNA"/>
</dbReference>
<dbReference type="KEGG" id="plon:Pla110_16250"/>
<keyword evidence="1" id="KW-1133">Transmembrane helix</keyword>
<evidence type="ECO:0000313" key="4">
    <source>
        <dbReference type="Proteomes" id="UP000317178"/>
    </source>
</evidence>
<protein>
    <recommendedName>
        <fullName evidence="2">DUF3592 domain-containing protein</fullName>
    </recommendedName>
</protein>
<dbReference type="Proteomes" id="UP000317178">
    <property type="component" value="Chromosome"/>
</dbReference>
<evidence type="ECO:0000256" key="1">
    <source>
        <dbReference type="SAM" id="Phobius"/>
    </source>
</evidence>
<keyword evidence="1" id="KW-0812">Transmembrane</keyword>
<reference evidence="3 4" key="1">
    <citation type="submission" date="2019-02" db="EMBL/GenBank/DDBJ databases">
        <title>Deep-cultivation of Planctomycetes and their phenomic and genomic characterization uncovers novel biology.</title>
        <authorList>
            <person name="Wiegand S."/>
            <person name="Jogler M."/>
            <person name="Boedeker C."/>
            <person name="Pinto D."/>
            <person name="Vollmers J."/>
            <person name="Rivas-Marin E."/>
            <person name="Kohn T."/>
            <person name="Peeters S.H."/>
            <person name="Heuer A."/>
            <person name="Rast P."/>
            <person name="Oberbeckmann S."/>
            <person name="Bunk B."/>
            <person name="Jeske O."/>
            <person name="Meyerdierks A."/>
            <person name="Storesund J.E."/>
            <person name="Kallscheuer N."/>
            <person name="Luecker S."/>
            <person name="Lage O.M."/>
            <person name="Pohl T."/>
            <person name="Merkel B.J."/>
            <person name="Hornburger P."/>
            <person name="Mueller R.-W."/>
            <person name="Bruemmer F."/>
            <person name="Labrenz M."/>
            <person name="Spormann A.M."/>
            <person name="Op den Camp H."/>
            <person name="Overmann J."/>
            <person name="Amann R."/>
            <person name="Jetten M.S.M."/>
            <person name="Mascher T."/>
            <person name="Medema M.H."/>
            <person name="Devos D.P."/>
            <person name="Kaster A.-K."/>
            <person name="Ovreas L."/>
            <person name="Rohde M."/>
            <person name="Galperin M.Y."/>
            <person name="Jogler C."/>
        </authorList>
    </citation>
    <scope>NUCLEOTIDE SEQUENCE [LARGE SCALE GENOMIC DNA]</scope>
    <source>
        <strain evidence="3 4">Pla110</strain>
    </source>
</reference>
<feature type="transmembrane region" description="Helical" evidence="1">
    <location>
        <begin position="140"/>
        <end position="159"/>
    </location>
</feature>
<keyword evidence="1" id="KW-0472">Membrane</keyword>
<feature type="transmembrane region" description="Helical" evidence="1">
    <location>
        <begin position="304"/>
        <end position="325"/>
    </location>
</feature>
<gene>
    <name evidence="3" type="ORF">Pla110_16250</name>
</gene>
<dbReference type="InterPro" id="IPR021994">
    <property type="entry name" value="DUF3592"/>
</dbReference>
<evidence type="ECO:0000259" key="2">
    <source>
        <dbReference type="Pfam" id="PF12158"/>
    </source>
</evidence>
<dbReference type="AlphaFoldDB" id="A0A518CKZ7"/>
<keyword evidence="4" id="KW-1185">Reference proteome</keyword>
<sequence>MTKYLKQFFLTLYVGVFFFAVASFLWVCWYEYQKAYESMNWPTVQGEILNSDVSIHLDHSGVHVTYVPVVTYKFEVNETEYESDRLRIDNLRYCNREGAENSIKEYTAGVQIPVFYDPDQHANSVLIPRSEASFETFIEIGLSSFFILVFLGLALYLFFRARKSPPVNYPDFMGRFFRKWVFPFFLRLMYGSAIILSGSAILGYYLALDSSTWPSVQGTIIESLVDTRVNDEETSYAPQVKYEYVVDEIRHEGDRIRMFYPESSTWEFSQTIVEEYPVGREVNVFYKPDDPSWAVLIQGDEENAYRYLFDGSFAIIVSTLVMTILRLDNRRTTLIPQEFTDGTHDQNREQ</sequence>
<feature type="transmembrane region" description="Helical" evidence="1">
    <location>
        <begin position="180"/>
        <end position="207"/>
    </location>
</feature>
<evidence type="ECO:0000313" key="3">
    <source>
        <dbReference type="EMBL" id="QDU79905.1"/>
    </source>
</evidence>
<feature type="domain" description="DUF3592" evidence="2">
    <location>
        <begin position="44"/>
        <end position="129"/>
    </location>
</feature>